<evidence type="ECO:0000313" key="1">
    <source>
        <dbReference type="EMBL" id="KAJ9490288.1"/>
    </source>
</evidence>
<protein>
    <submittedName>
        <fullName evidence="1">Uncharacterized protein</fullName>
    </submittedName>
</protein>
<evidence type="ECO:0000313" key="2">
    <source>
        <dbReference type="Proteomes" id="UP001227192"/>
    </source>
</evidence>
<name>A0AAI9XBR0_PENTH</name>
<dbReference type="EMBL" id="LACB01000060">
    <property type="protein sequence ID" value="KAJ9490288.1"/>
    <property type="molecule type" value="Genomic_DNA"/>
</dbReference>
<dbReference type="AlphaFoldDB" id="A0AAI9XBR0"/>
<proteinExistence type="predicted"/>
<sequence>MVHYIYPKSVTITIRYTDTWMWQHNEELDIEGAWDKWLVLPSSVIRFCIDLESTERRKDEVDYIAGEMADQWRFQRADGTNMDSAKADTPVFRWAGSSMLD</sequence>
<dbReference type="Proteomes" id="UP001227192">
    <property type="component" value="Unassembled WGS sequence"/>
</dbReference>
<gene>
    <name evidence="1" type="ORF">VN97_g2947</name>
</gene>
<organism evidence="1 2">
    <name type="scientific">Penicillium thymicola</name>
    <dbReference type="NCBI Taxonomy" id="293382"/>
    <lineage>
        <taxon>Eukaryota</taxon>
        <taxon>Fungi</taxon>
        <taxon>Dikarya</taxon>
        <taxon>Ascomycota</taxon>
        <taxon>Pezizomycotina</taxon>
        <taxon>Eurotiomycetes</taxon>
        <taxon>Eurotiomycetidae</taxon>
        <taxon>Eurotiales</taxon>
        <taxon>Aspergillaceae</taxon>
        <taxon>Penicillium</taxon>
    </lineage>
</organism>
<accession>A0AAI9XBR0</accession>
<reference evidence="1" key="2">
    <citation type="journal article" date="2016" name="Fungal Biol.">
        <title>Ochratoxin A production by Penicillium thymicola.</title>
        <authorList>
            <person name="Nguyen H.D.T."/>
            <person name="McMullin D.R."/>
            <person name="Ponomareva E."/>
            <person name="Riley R."/>
            <person name="Pomraning K.R."/>
            <person name="Baker S.E."/>
            <person name="Seifert K.A."/>
        </authorList>
    </citation>
    <scope>NUCLEOTIDE SEQUENCE</scope>
    <source>
        <strain evidence="1">DAOM 180753</strain>
    </source>
</reference>
<reference evidence="1" key="1">
    <citation type="submission" date="2015-06" db="EMBL/GenBank/DDBJ databases">
        <authorList>
            <person name="Nguyen H."/>
        </authorList>
    </citation>
    <scope>NUCLEOTIDE SEQUENCE</scope>
    <source>
        <strain evidence="1">DAOM 180753</strain>
    </source>
</reference>
<comment type="caution">
    <text evidence="1">The sequence shown here is derived from an EMBL/GenBank/DDBJ whole genome shotgun (WGS) entry which is preliminary data.</text>
</comment>
<keyword evidence="2" id="KW-1185">Reference proteome</keyword>